<gene>
    <name evidence="1" type="ORF">ACFONP_13915</name>
</gene>
<dbReference type="SUPFAM" id="SSF48452">
    <property type="entry name" value="TPR-like"/>
    <property type="match status" value="1"/>
</dbReference>
<dbReference type="EMBL" id="JBHRVA010000003">
    <property type="protein sequence ID" value="MFC3303824.1"/>
    <property type="molecule type" value="Genomic_DNA"/>
</dbReference>
<dbReference type="Gene3D" id="1.25.40.10">
    <property type="entry name" value="Tetratricopeptide repeat domain"/>
    <property type="match status" value="1"/>
</dbReference>
<dbReference type="InterPro" id="IPR011990">
    <property type="entry name" value="TPR-like_helical_dom_sf"/>
</dbReference>
<dbReference type="RefSeq" id="WP_189576730.1">
    <property type="nucleotide sequence ID" value="NZ_BMXU01000002.1"/>
</dbReference>
<comment type="caution">
    <text evidence="1">The sequence shown here is derived from an EMBL/GenBank/DDBJ whole genome shotgun (WGS) entry which is preliminary data.</text>
</comment>
<dbReference type="Proteomes" id="UP001595607">
    <property type="component" value="Unassembled WGS sequence"/>
</dbReference>
<dbReference type="InterPro" id="IPR010323">
    <property type="entry name" value="DUF924"/>
</dbReference>
<evidence type="ECO:0000313" key="2">
    <source>
        <dbReference type="Proteomes" id="UP001595607"/>
    </source>
</evidence>
<accession>A0ABV7MED2</accession>
<sequence>MPQTTDNLATDILKYWFEELPPEKHFTKDEKVDDEIRRRFGDLHTDLSREIPADWRATRHRRLAAIILLDQFSRNLYRGDRRAFAQDAVALDLANQAIASGDLDHVPGPRGAYIVMPLMHAENVTDVRRSITLLQRIGQHENARYGRLHLYVIERFGRYPGRNGALGRANTPAEEAYLAAGGGF</sequence>
<evidence type="ECO:0000313" key="1">
    <source>
        <dbReference type="EMBL" id="MFC3303824.1"/>
    </source>
</evidence>
<keyword evidence="2" id="KW-1185">Reference proteome</keyword>
<organism evidence="1 2">
    <name type="scientific">Parvularcula lutaonensis</name>
    <dbReference type="NCBI Taxonomy" id="491923"/>
    <lineage>
        <taxon>Bacteria</taxon>
        <taxon>Pseudomonadati</taxon>
        <taxon>Pseudomonadota</taxon>
        <taxon>Alphaproteobacteria</taxon>
        <taxon>Parvularculales</taxon>
        <taxon>Parvularculaceae</taxon>
        <taxon>Parvularcula</taxon>
    </lineage>
</organism>
<name>A0ABV7MED2_9PROT</name>
<reference evidence="2" key="1">
    <citation type="journal article" date="2019" name="Int. J. Syst. Evol. Microbiol.">
        <title>The Global Catalogue of Microorganisms (GCM) 10K type strain sequencing project: providing services to taxonomists for standard genome sequencing and annotation.</title>
        <authorList>
            <consortium name="The Broad Institute Genomics Platform"/>
            <consortium name="The Broad Institute Genome Sequencing Center for Infectious Disease"/>
            <person name="Wu L."/>
            <person name="Ma J."/>
        </authorList>
    </citation>
    <scope>NUCLEOTIDE SEQUENCE [LARGE SCALE GENOMIC DNA]</scope>
    <source>
        <strain evidence="2">KCTC 22245</strain>
    </source>
</reference>
<protein>
    <submittedName>
        <fullName evidence="1">DUF924 family protein</fullName>
    </submittedName>
</protein>
<proteinExistence type="predicted"/>
<dbReference type="Pfam" id="PF06041">
    <property type="entry name" value="DUF924"/>
    <property type="match status" value="1"/>
</dbReference>
<dbReference type="Gene3D" id="1.20.58.320">
    <property type="entry name" value="TPR-like"/>
    <property type="match status" value="1"/>
</dbReference>